<dbReference type="PANTHER" id="PTHR45527">
    <property type="entry name" value="NONRIBOSOMAL PEPTIDE SYNTHETASE"/>
    <property type="match status" value="1"/>
</dbReference>
<dbReference type="Pfam" id="PF00501">
    <property type="entry name" value="AMP-binding"/>
    <property type="match status" value="4"/>
</dbReference>
<name>A0ABR1L6U1_9PEZI</name>
<comment type="caution">
    <text evidence="5">The sequence shown here is derived from an EMBL/GenBank/DDBJ whole genome shotgun (WGS) entry which is preliminary data.</text>
</comment>
<dbReference type="SMART" id="SM00823">
    <property type="entry name" value="PKS_PP"/>
    <property type="match status" value="5"/>
</dbReference>
<dbReference type="InterPro" id="IPR006162">
    <property type="entry name" value="Ppantetheine_attach_site"/>
</dbReference>
<dbReference type="InterPro" id="IPR036736">
    <property type="entry name" value="ACP-like_sf"/>
</dbReference>
<dbReference type="PROSITE" id="PS50075">
    <property type="entry name" value="CARRIER"/>
    <property type="match status" value="6"/>
</dbReference>
<feature type="domain" description="Carrier" evidence="4">
    <location>
        <begin position="4461"/>
        <end position="4537"/>
    </location>
</feature>
<sequence>MQLTSFPNLHSSDPPCDPPHAAGEIVLHGLAQLPDEAIIAAWGLLLGAYAGVDDVSFLVDDSLVQVSATGCISTTSGRPPSAFSDHISGLFFKAEPPPLHVSLALSLHCDRSLGRVRLAHSSRIPARHAQQMAAQLTRCILAASGSDQTSQPPVSLSVVNPDPKLLDGPRMLQDLIRWNRYPDRLAIDFLGQHGSHQKLSYSALDRLTTILAREILPKLTPTKQQHVVPLLLPQSPELYVAQIAILKAGAAFCPLNLDAPPERVKFIINDVSAHLVITTSSLRDKIPQDLPVCVLSLDHESLDLALDEAPKEHSFTTTAALREESSTATALPIPLPEQLAYVMYTSGSTGTPKGVGVSHLAATQSLLAHDLHIPEFSRFLQFASPTFDVSVFEIFFPLFKGRTVCTCERTDLLNDLPLMMNKLEVDAAELTPTVAGTLLQTRHAVPRLKLLLTIGEMLSSQVVQEFGGCDNKTSILWGMYGPTEAAIHCTLQPSFPANSKVGNIGRPLDTVSAFVLAPSADPSANSSLEIVPLGQIGELAVGGHQLANGYLNRPEQTAVAFVQHPRYGRLYRTGDKARLLPDGTLECLGRMSSGQVKLRGQRVELGEVEQAISNVPGCRSATASVVAGVLVVFILVSDKDLTPEVVFSECKRWLPAFMIPGDVILLGELPRLPSGKVDRQKLETNYQEKQKQPDDRHTHVDETERKICQLISRVLAQPVLPTSNLASLGLDSLKAIRVASLLRSSGFKVGAVDVLAANDAASLRSMIQHSNASTPPAVHKSLFAQVKQATLELPEIIPHLPQIHDVLPCTPVQAAMLAEAANNPEAYCNWIEIEVRQSHNVADIRKWLHLLAQKNEILRTGFVSLSKLSISHSQIVWTGLSEDQIMEVSEFERSFRLSSPSSALRPLRFQVKVSDSAVNIVCQVFHGLYDGWSIDLMLNDLNDLAAGRSPKDRPQFRDVVVHHSSLAAADIERSLDYWREQLDRYTYSALPNFNGKVVPTSGLQVKSRELTTPLDGLRRCSAALNVNPQVIFQAALSYLLSFYLNNTDVTFGTVTSGRTIPISGIEEILGPCISTLPLRLDVSHAHRVKDLLLLVHDRNRAMLKHCEIPARDIKKICGLAPGSPLYDVLFVWQETLQDYTAPDRVVKQVDSADQLEFKLTLELEPRASCICVKATYDASILPTPQVDIIMGQLEEIASFFINNVEGELTESSEHLNDSLLSMANVNFEHFEFGLGPSHCVETRAEKTPHAPAVEFSRVISESGMRTDRITYRELNMRANQLAHLFLSLGTTPEDLVCINMEKSIDLYVSMLATLKVGAGYVPILPETPLERVRFIITEAKVKTIVAHSSNSAPLVSLERNLINVDQVQFEEFSSSNLNVPYDGSRVGYAVFTSGSTGAPKGVLVTQDNLMSNLEVLARMYPVGKGSRLLQQCSQAFDVSVFEIFFSWYTGMCLCSGTKDELFQDLELAIRQMRVTHLSMTPTVAALVRPEKVPEVKFLVTSGEAVTEHVRRFWAGRGLWQGYGPSETTNICTINPRVTENDLINNIGSAFANTSAFVMDKSKDVFVPKGGVGELCFGGDQVFRGYLNQPELTARKLIHHPKFGRIYRSGDLGRLCPDGSILFTGRSDDQVKLRGQRIELGEINSCILDSPGVKDCVTLLLGNHGKTAQQLASFWVPSYVNSKEFDSLPIDESISKTVDAVFGSLEGTLPAYMLPNALIPVSAIPRTTQGKTDRRKLTSLHEKLTSEHLDAVSQHKAGQMNASSDWSELERKVAAVLAEVVKISEQEIGRQVSFFAYGVDSISAISFSTGLKARGLPRVPVSTILKNPTVARLSKVIDATAGSVKTEAKSVDLDQVFSSETREQILASFDQRGIAVEKLLPCSPLQEAMLSSGGPTETATYLNKMLFKITGDAELMRQCWFDVIRRQEILRTCFVPTEDSQYAFAQVVLQHYEAPWDTFEVEERAISMEVKQYVEKVLPLMAPSGSPPLRFATFITGESVYLLFCCHHAMYDGFAMERLVMEIEQIYYRGEILPPAPPYEPYLEQMILACSGEADAFWDDHLQDLEPTSFPDLTGLSASVRKDIMSHGILTWDLPFSLSALDADCRRLSSSLLALGQAAFAKIICSYTGENDVCFGNVVSGRTLPIDGLERLIAPCFNTLPIRVNLDMFKTNNALVTFLQSFNADMLPYQLTPLRKTQANNTQDGSRLFDTLFILQQSAYYLNGDIWELQEDIGEMDFSLVCELVPNRKKDKLALILHYHEAFISKSDISCVAETFASALKSCLQYPSAQSRDIGVPSRLLSLRNLDFEILEPPAGLYLHSGFERNAVVRPNAVALEFQHSDGNHGMWTFNELNQISNQIAHALLMHGVSLEDSVPICITKSPLYYASMLGVLKAGAAFTPIDDSLPTSRKEFMLKELGAKILIASNVVDTSWVTEARIIFFETLKDLPTDNPSVSGLKPTHLAYRLYTSGSTGTPKAVSVEHRNPVQTVEASRSIIPWSEKSRLLQFAAITFDMCYYDCFLAWTFGFALCAAEQPAMLNNIVDIISSLEVSLVDLTPSVAMSISPEFVPSLQYMYCIGEAMPQELVDRWEGKLVNSYGPTEAAFCVSIFRVSKEVKSAVIGTPFPTTSFLVRSRDGSFTVPLLGVGELYLGGSQVAREYHANLEKTRASFVVYNGRRLYKTGDLVRILGNGTFEFIGRVDDQVKIRGLRVELGEISHVVRQAHPSLRAVHTQVLRASEQSKEQIMAFLAVGRELGDLDAHELVAKAKEVAKIKLPAYMVPNFFIPAEKIPLSAAGKVDKRALQGLFQKWESTNQNSAQEDDREWTADELEVRAAFSKLSNAPVTNISLHTTIYQLGLDSISAVQIAAVLRKKGFKVTAADVLERPTCEDLASLLRLVQTNGDISEPSFDFKAFDETHRSSICQELGIPSDQVVSVKPCTPLQSGMVSKFLQSKGKMYFNYMEYQFPNMDAVTLEQAWQKLLKKHEILRSGFVHINDSQHPFAMLTWECAAAGVPVSKTEINESSSQRVAEWRKQSRRQVLSILHQGAFRVLLVNLPDGVSMHLAMLHSLYDAQSLRILLDDLEKIAAGTDPTASPVEPILSTMLRSSADDSAERKEFWEEKSKDIFVNPFPIMTPLRVREGETKVLSKISARRLGQLEAGCREAGISMQAAGQGAWARLLCAYTGEEAATFGVVFSGRTQDDAEAAAFPCITTVPLPARNHATNRVLLTDMMEFNSAVRKYQFTPLTKIQRWTGHPDEALFDTIFAYQKLSDENTTSRKWKTVDEEATVDVAISIELEPNSLDQLELRISFDTDRLPLEQAKTLLEQLDRILIYIILRPDADMDAAFEETPHLLSITPPKEREIHTDVKLLHEFVERSARQIPDKIAFEFATNIENGKVTSNCWTYSELDAEGNKIANLLKSRGAQPGGLIGVCFDKCPEASIGILGVLKAGCAFVALDPGAPVARKTFITEDSNAQMVVSMSYQSKDFEDQLKVPLINLDEVDVSEYSAEKPQLSRNVTPQDLSYCLYTSGTTGTPKGCELTHENAVQAMMAFSRLFYPRWDEQSRWLQFASFHFDVSVLEQYWSWAEGIRLVSAPRDLIFEDLAGAINALEITHIDLTPSLARILSPEDVPSLTRGVFITGGEALKQEILDAWGKHEVIHNGYGPTEATIGVTMFPRVPENGKPSNIGPQFDNVGSFVFKPKTNIPVVRGGVGELCVSGKLVGKGYLNRPELTDERFPNLPEFNERVYRTGDLVRILHDGTFDFLGRADDQVKLRGQRLEIGEINSVINQSESQVLDSATLVLKHPKQQKDQLISFVVTKSTYQKRQKPTVVFSAREEMQCVQDACRSKLPTYMVPTYFIPLTSMPLSPNNKADGKQLKEIYSSLSAEQLQNISISAEDGGAASSAEEKKIAEVLSSMASVASDNISRSSSIFELGLDSISVIGFANALRKAGFRNAQASIIMKNSVISRLAKVLSSTSVNTSEQSSILAAKQTISACQHQYKSFAAKALEVDQPDIESIAPCSPLQQGIISRVLESEKPVYFATFRFELADNTDLARLKAAWQTIFEAVQILRARFIPTDDGYIQVVLCDTRLPWVQSELPSQEQLVSFLDHNKLKWWSQNRETMGRPFELVAAVAPGKTVLSINIMHTLYDGISLQLLLQKVQAVYNQGNSVEVGPRFLDVLPYGPLRSNSESQDFWKGHLQGAQSSLMPSLISKPQNEDVSVKLNLRSLDAFETVRRRLGVTHQALAQASWAAVLQKYFAGSVTFGMLVSGRSIDFEGAELTIGPLFNTIPFHLRFDPADKWVKIVRKCHDFNASCLPYQHTPLRDIMKWTKRTANQPLFDPLFSFQREIEGGDPDDKLWKLLEDQPEADYPLALEVEHKIDGGLGLTIVAQGHLMDEENARGLLNEFENSLRDLLANEEAPVSATVGEIKSTGSQNGNTARENGLNGFANGVDGFEWTTVARKIQEQIATLAGLDVQEVDEHSTIFELGLDSIDAIKLSSRLKKIGVNLPVSHIMRSLTIPKMAREVPDVATDSTDVTPGVILVTEEEKLRDYLRSSGLLDLEKVERILPVTPLQEAMVTEMVSSDFRNYFNHDILKVAPGLDLEKMKQAWNAVYCDSAILRTVFEEIEDPDFDISFAQIVYKPQNLAFEEVSVATEEEVHQFLERIRERTAKSNGREGLFHLTLVSSPLAKYLVLSLGHALYDGWSLGLLHHDVKSAYGGKPVARPSYDKILEDVLDASGERAANFWKDFLDGAPSSTILGDERLRKQNSDSEVHRLERGCTVSVEKLRVFCKKTGITLQGLGQTAWSLVLAAYLGRLDLVFGVVLSGRDSEESEDVMFPTMNTVAVRSIIHGTRREMLRYMQENIGNMRQFQHFPLRKAKAMTNTHDKSLFDTLFMFQTRRDEGGASGSEALYESIGGASNVEYPVAIEVEAIGDTLLWRTACKSDVFDLAGTEELLKRVDAVIRSILNAPDEAAVEFGEEGASVCGLPPFKHASIETEPEQDEPHANGVHDPVEWSSLEQAVREVLSRVSKMPENEITRDATIFHLGLDSISAIKVSALLRKKSIKLSVSEMLRAGTVAKMAQTIEITRSRDPLLAAPAAEILTRALKGIDVERLLTEASISSGDVEQVLPTSPGQAYMLSVWQQTEGQTLYPGFKYRVSGDVQEDVLRDAWLATIAANPILRTALLTTGDQELPFVQAVLKSPGDSFHQFDDSASVGARNKQPFVDIFAQRQNSCWLLTLKIHHALYDGVSLPLVMHQFESHCKNATPTPKSPTVFPAFLALGVAQDTIAKRKSFWTSYLAKSTSQRLLQPQAAKSGRTSVFKANIAPYLPTIEKVAPKHGLNIQTLFLAAYARIYARLANSAPASDVIIGIWLASRSLAIDDLADAAVPTVNLVPLRILAPLETSLFDTAKRIQADLADIGTAENSSVALSEIHRWTGVQVDTFVNFLKLPEGEEGSDVAGTADVGAGEDNSIRVREVEFPDHPAKGWSRIEKYEDSEWHDLPELANSAVKDSYLHSIDVEAVVRGGNLHMGVYCDAGMLDVAAAERIIDEIAEELRQVS</sequence>
<dbReference type="InterPro" id="IPR001242">
    <property type="entry name" value="Condensation_dom"/>
</dbReference>
<dbReference type="SUPFAM" id="SSF47336">
    <property type="entry name" value="ACP-like"/>
    <property type="match status" value="6"/>
</dbReference>
<organism evidence="5 6">
    <name type="scientific">Phyllosticta citribraziliensis</name>
    <dbReference type="NCBI Taxonomy" id="989973"/>
    <lineage>
        <taxon>Eukaryota</taxon>
        <taxon>Fungi</taxon>
        <taxon>Dikarya</taxon>
        <taxon>Ascomycota</taxon>
        <taxon>Pezizomycotina</taxon>
        <taxon>Dothideomycetes</taxon>
        <taxon>Dothideomycetes incertae sedis</taxon>
        <taxon>Botryosphaeriales</taxon>
        <taxon>Phyllostictaceae</taxon>
        <taxon>Phyllosticta</taxon>
    </lineage>
</organism>
<dbReference type="InterPro" id="IPR020845">
    <property type="entry name" value="AMP-binding_CS"/>
</dbReference>
<dbReference type="Pfam" id="PF00668">
    <property type="entry name" value="Condensation"/>
    <property type="match status" value="6"/>
</dbReference>
<evidence type="ECO:0000259" key="4">
    <source>
        <dbReference type="PROSITE" id="PS50075"/>
    </source>
</evidence>
<evidence type="ECO:0000256" key="1">
    <source>
        <dbReference type="ARBA" id="ARBA00022450"/>
    </source>
</evidence>
<dbReference type="RefSeq" id="XP_066650627.1">
    <property type="nucleotide sequence ID" value="XM_066797844.1"/>
</dbReference>
<evidence type="ECO:0000313" key="5">
    <source>
        <dbReference type="EMBL" id="KAK7530388.1"/>
    </source>
</evidence>
<protein>
    <recommendedName>
        <fullName evidence="4">Carrier domain-containing protein</fullName>
    </recommendedName>
</protein>
<dbReference type="Gene3D" id="3.40.50.12780">
    <property type="entry name" value="N-terminal domain of ligase-like"/>
    <property type="match status" value="4"/>
</dbReference>
<dbReference type="PROSITE" id="PS00455">
    <property type="entry name" value="AMP_BINDING"/>
    <property type="match status" value="1"/>
</dbReference>
<dbReference type="Pfam" id="PF00550">
    <property type="entry name" value="PP-binding"/>
    <property type="match status" value="6"/>
</dbReference>
<dbReference type="InterPro" id="IPR000873">
    <property type="entry name" value="AMP-dep_synth/lig_dom"/>
</dbReference>
<feature type="domain" description="Carrier" evidence="4">
    <location>
        <begin position="5025"/>
        <end position="5098"/>
    </location>
</feature>
<gene>
    <name evidence="5" type="ORF">J3D65DRAFT_597456</name>
</gene>
<feature type="domain" description="Carrier" evidence="4">
    <location>
        <begin position="2822"/>
        <end position="2898"/>
    </location>
</feature>
<proteinExistence type="predicted"/>
<evidence type="ECO:0000256" key="3">
    <source>
        <dbReference type="ARBA" id="ARBA00022598"/>
    </source>
</evidence>
<dbReference type="GeneID" id="92030750"/>
<dbReference type="Gene3D" id="3.30.300.30">
    <property type="match status" value="4"/>
</dbReference>
<dbReference type="InterPro" id="IPR023213">
    <property type="entry name" value="CAT-like_dom_sf"/>
</dbReference>
<dbReference type="PANTHER" id="PTHR45527:SF1">
    <property type="entry name" value="FATTY ACID SYNTHASE"/>
    <property type="match status" value="1"/>
</dbReference>
<accession>A0ABR1L6U1</accession>
<feature type="domain" description="Carrier" evidence="4">
    <location>
        <begin position="1763"/>
        <end position="1840"/>
    </location>
</feature>
<dbReference type="Gene3D" id="1.10.1200.10">
    <property type="entry name" value="ACP-like"/>
    <property type="match status" value="6"/>
</dbReference>
<dbReference type="Gene3D" id="3.30.559.10">
    <property type="entry name" value="Chloramphenicol acetyltransferase-like domain"/>
    <property type="match status" value="6"/>
</dbReference>
<dbReference type="SUPFAM" id="SSF56801">
    <property type="entry name" value="Acetyl-CoA synthetase-like"/>
    <property type="match status" value="4"/>
</dbReference>
<dbReference type="SUPFAM" id="SSF52777">
    <property type="entry name" value="CoA-dependent acyltransferases"/>
    <property type="match status" value="12"/>
</dbReference>
<evidence type="ECO:0000313" key="6">
    <source>
        <dbReference type="Proteomes" id="UP001360953"/>
    </source>
</evidence>
<dbReference type="InterPro" id="IPR045851">
    <property type="entry name" value="AMP-bd_C_sf"/>
</dbReference>
<feature type="domain" description="Carrier" evidence="4">
    <location>
        <begin position="698"/>
        <end position="774"/>
    </location>
</feature>
<dbReference type="CDD" id="cd19542">
    <property type="entry name" value="CT_NRPS-like"/>
    <property type="match status" value="3"/>
</dbReference>
<reference evidence="5 6" key="1">
    <citation type="submission" date="2024-04" db="EMBL/GenBank/DDBJ databases">
        <title>Phyllosticta paracitricarpa is synonymous to the EU quarantine fungus P. citricarpa based on phylogenomic analyses.</title>
        <authorList>
            <consortium name="Lawrence Berkeley National Laboratory"/>
            <person name="Van ingen-buijs V.A."/>
            <person name="Van westerhoven A.C."/>
            <person name="Haridas S."/>
            <person name="Skiadas P."/>
            <person name="Martin F."/>
            <person name="Groenewald J.Z."/>
            <person name="Crous P.W."/>
            <person name="Seidl M.F."/>
        </authorList>
    </citation>
    <scope>NUCLEOTIDE SEQUENCE [LARGE SCALE GENOMIC DNA]</scope>
    <source>
        <strain evidence="5 6">CPC 17464</strain>
    </source>
</reference>
<dbReference type="NCBIfam" id="NF003417">
    <property type="entry name" value="PRK04813.1"/>
    <property type="match status" value="4"/>
</dbReference>
<keyword evidence="2" id="KW-0597">Phosphoprotein</keyword>
<keyword evidence="3" id="KW-0436">Ligase</keyword>
<dbReference type="InterPro" id="IPR010071">
    <property type="entry name" value="AA_adenyl_dom"/>
</dbReference>
<dbReference type="InterPro" id="IPR042099">
    <property type="entry name" value="ANL_N_sf"/>
</dbReference>
<feature type="domain" description="Carrier" evidence="4">
    <location>
        <begin position="3904"/>
        <end position="3981"/>
    </location>
</feature>
<dbReference type="Gene3D" id="3.30.559.30">
    <property type="entry name" value="Nonribosomal peptide synthetase, condensation domain"/>
    <property type="match status" value="6"/>
</dbReference>
<dbReference type="CDD" id="cd05918">
    <property type="entry name" value="A_NRPS_SidN3_like"/>
    <property type="match status" value="4"/>
</dbReference>
<dbReference type="EMBL" id="JBBPEH010000014">
    <property type="protein sequence ID" value="KAK7530388.1"/>
    <property type="molecule type" value="Genomic_DNA"/>
</dbReference>
<keyword evidence="6" id="KW-1185">Reference proteome</keyword>
<dbReference type="Proteomes" id="UP001360953">
    <property type="component" value="Unassembled WGS sequence"/>
</dbReference>
<dbReference type="InterPro" id="IPR020806">
    <property type="entry name" value="PKS_PP-bd"/>
</dbReference>
<dbReference type="NCBIfam" id="TIGR01733">
    <property type="entry name" value="AA-adenyl-dom"/>
    <property type="match status" value="4"/>
</dbReference>
<dbReference type="PROSITE" id="PS00012">
    <property type="entry name" value="PHOSPHOPANTETHEINE"/>
    <property type="match status" value="3"/>
</dbReference>
<evidence type="ECO:0000256" key="2">
    <source>
        <dbReference type="ARBA" id="ARBA00022553"/>
    </source>
</evidence>
<keyword evidence="1" id="KW-0596">Phosphopantetheine</keyword>
<dbReference type="InterPro" id="IPR009081">
    <property type="entry name" value="PP-bd_ACP"/>
</dbReference>